<dbReference type="GO" id="GO:0016787">
    <property type="term" value="F:hydrolase activity"/>
    <property type="evidence" value="ECO:0007669"/>
    <property type="project" value="UniProtKB-KW"/>
</dbReference>
<feature type="signal peptide" evidence="5">
    <location>
        <begin position="1"/>
        <end position="26"/>
    </location>
</feature>
<dbReference type="RefSeq" id="WP_311510982.1">
    <property type="nucleotide sequence ID" value="NZ_JAVREP010000003.1"/>
</dbReference>
<evidence type="ECO:0000313" key="8">
    <source>
        <dbReference type="Proteomes" id="UP001183390"/>
    </source>
</evidence>
<evidence type="ECO:0000256" key="4">
    <source>
        <dbReference type="SAM" id="MobiDB-lite"/>
    </source>
</evidence>
<evidence type="ECO:0000256" key="1">
    <source>
        <dbReference type="ARBA" id="ARBA00010088"/>
    </source>
</evidence>
<evidence type="ECO:0000256" key="5">
    <source>
        <dbReference type="SAM" id="SignalP"/>
    </source>
</evidence>
<dbReference type="PANTHER" id="PTHR43248">
    <property type="entry name" value="2-SUCCINYL-6-HYDROXY-2,4-CYCLOHEXADIENE-1-CARBOXYLATE SYNTHASE"/>
    <property type="match status" value="1"/>
</dbReference>
<reference evidence="8" key="1">
    <citation type="submission" date="2023-07" db="EMBL/GenBank/DDBJ databases">
        <title>30 novel species of actinomycetes from the DSMZ collection.</title>
        <authorList>
            <person name="Nouioui I."/>
        </authorList>
    </citation>
    <scope>NUCLEOTIDE SEQUENCE [LARGE SCALE GENOMIC DNA]</scope>
    <source>
        <strain evidence="8">DSM 44743</strain>
    </source>
</reference>
<dbReference type="PANTHER" id="PTHR43248:SF29">
    <property type="entry name" value="TRIPEPTIDYL AMINOPEPTIDASE"/>
    <property type="match status" value="1"/>
</dbReference>
<gene>
    <name evidence="7" type="ORF">RM479_07490</name>
</gene>
<dbReference type="PROSITE" id="PS51257">
    <property type="entry name" value="PROKAR_LIPOPROTEIN"/>
    <property type="match status" value="1"/>
</dbReference>
<dbReference type="Proteomes" id="UP001183390">
    <property type="component" value="Unassembled WGS sequence"/>
</dbReference>
<keyword evidence="8" id="KW-1185">Reference proteome</keyword>
<evidence type="ECO:0000313" key="7">
    <source>
        <dbReference type="EMBL" id="MDT0328255.1"/>
    </source>
</evidence>
<feature type="compositionally biased region" description="Basic and acidic residues" evidence="4">
    <location>
        <begin position="381"/>
        <end position="390"/>
    </location>
</feature>
<evidence type="ECO:0000256" key="3">
    <source>
        <dbReference type="ARBA" id="ARBA00022801"/>
    </source>
</evidence>
<feature type="chain" id="PRO_5046825295" evidence="5">
    <location>
        <begin position="27"/>
        <end position="533"/>
    </location>
</feature>
<sequence length="533" mass="56250">MRYTGVPALAGVVTLLVAGCTAITPAGPGDAENVAVTALDWTPCYEGDEAEEAAEEYGDSAWVTALECATLAVPLDHDTPDGDTIDIALARVPATGGPDERIGSLVLNPGGPGESGLEMLSHPQLSEEIGEAFDIVSFDPRGVGDSGGFACGNWDALAAAQYEVDDPTAVTDADLDRLERAARDYADDCAETVGEEFLAEIGTVNVVRDLDLVRAALGDEALSYVGYSYGTYIGALYAEMFPANTRALVLDGAVETERPNVEVALDQAQAFQTSWELFVTDCSGEGTCPFTGAEAAEDEMTDLLLRLDADPPVVQDTPIDAGTMLGMVGQALYDETVWTDMAHTLTALEEEAADADELLAEFYDLTYGSSYEDDTAGEGGEAARNEDEEGEGFHEDADAALTAINCADRVDPTDLDVYRDAAERIAVDTPFFGPDLVWGQLPCAYWPDTDVAPTGFTAPDAPPIVVVGTLGDPATPYAWAEELADQLDTATLVTYEGAGHTAYGYGMPCVDDPIDAYLLRGEVPEPGLSCPAY</sequence>
<dbReference type="Pfam" id="PF08386">
    <property type="entry name" value="Abhydrolase_4"/>
    <property type="match status" value="1"/>
</dbReference>
<name>A0ABU2M6K0_9ACTN</name>
<keyword evidence="3 7" id="KW-0378">Hydrolase</keyword>
<dbReference type="InterPro" id="IPR029058">
    <property type="entry name" value="AB_hydrolase_fold"/>
</dbReference>
<comment type="caution">
    <text evidence="7">The sequence shown here is derived from an EMBL/GenBank/DDBJ whole genome shotgun (WGS) entry which is preliminary data.</text>
</comment>
<dbReference type="SUPFAM" id="SSF53474">
    <property type="entry name" value="alpha/beta-Hydrolases"/>
    <property type="match status" value="1"/>
</dbReference>
<evidence type="ECO:0000256" key="2">
    <source>
        <dbReference type="ARBA" id="ARBA00022729"/>
    </source>
</evidence>
<keyword evidence="2 5" id="KW-0732">Signal</keyword>
<comment type="similarity">
    <text evidence="1">Belongs to the peptidase S33 family.</text>
</comment>
<dbReference type="InterPro" id="IPR013595">
    <property type="entry name" value="Pept_S33_TAP-like_C"/>
</dbReference>
<dbReference type="Gene3D" id="3.40.50.1820">
    <property type="entry name" value="alpha/beta hydrolase"/>
    <property type="match status" value="1"/>
</dbReference>
<feature type="region of interest" description="Disordered" evidence="4">
    <location>
        <begin position="371"/>
        <end position="390"/>
    </location>
</feature>
<evidence type="ECO:0000259" key="6">
    <source>
        <dbReference type="Pfam" id="PF08386"/>
    </source>
</evidence>
<dbReference type="EMBL" id="JAVREP010000003">
    <property type="protein sequence ID" value="MDT0328255.1"/>
    <property type="molecule type" value="Genomic_DNA"/>
</dbReference>
<organism evidence="7 8">
    <name type="scientific">Nocardiopsis lambiniae</name>
    <dbReference type="NCBI Taxonomy" id="3075539"/>
    <lineage>
        <taxon>Bacteria</taxon>
        <taxon>Bacillati</taxon>
        <taxon>Actinomycetota</taxon>
        <taxon>Actinomycetes</taxon>
        <taxon>Streptosporangiales</taxon>
        <taxon>Nocardiopsidaceae</taxon>
        <taxon>Nocardiopsis</taxon>
    </lineage>
</organism>
<accession>A0ABU2M6K0</accession>
<dbReference type="InterPro" id="IPR051601">
    <property type="entry name" value="Serine_prot/Carboxylest_S33"/>
</dbReference>
<feature type="domain" description="Peptidase S33 tripeptidyl aminopeptidase-like C-terminal" evidence="6">
    <location>
        <begin position="430"/>
        <end position="530"/>
    </location>
</feature>
<proteinExistence type="inferred from homology"/>
<protein>
    <submittedName>
        <fullName evidence="7">Alpha/beta hydrolase</fullName>
    </submittedName>
</protein>